<evidence type="ECO:0000313" key="1">
    <source>
        <dbReference type="EMBL" id="TWI84353.1"/>
    </source>
</evidence>
<protein>
    <submittedName>
        <fullName evidence="1">Uncharacterized protein</fullName>
    </submittedName>
</protein>
<evidence type="ECO:0000313" key="2">
    <source>
        <dbReference type="Proteomes" id="UP000316778"/>
    </source>
</evidence>
<gene>
    <name evidence="1" type="ORF">LX66_4720</name>
</gene>
<name>A0A562ST85_CHIJA</name>
<organism evidence="1 2">
    <name type="scientific">Chitinophaga japonensis</name>
    <name type="common">Flexibacter japonensis</name>
    <dbReference type="NCBI Taxonomy" id="104662"/>
    <lineage>
        <taxon>Bacteria</taxon>
        <taxon>Pseudomonadati</taxon>
        <taxon>Bacteroidota</taxon>
        <taxon>Chitinophagia</taxon>
        <taxon>Chitinophagales</taxon>
        <taxon>Chitinophagaceae</taxon>
        <taxon>Chitinophaga</taxon>
    </lineage>
</organism>
<accession>A0A562ST85</accession>
<dbReference type="Proteomes" id="UP000316778">
    <property type="component" value="Unassembled WGS sequence"/>
</dbReference>
<sequence>MTMNILKVADGITGLFPRKIAVNIVHAVSGETVATYKADLESLPESFNRPTVMEINGQAWRVTKADPVHMDHVRRRKGLMLHVQKAAQFQTFKSLVPTRAALLPVAVVPSIAHDSTLTITPDEWRQLEFLPADLQPVVEEEILLIEAVMQRVPDDNALLGYDTVHIRERIGTTPLRIPFDNFYQSVKGKEKGVVRLDDHAVIEHGFFIRSEHYVYYGVMEGEDIVQLCLRTFDSADDEFSSVVEGWDLVLVDWCGGRVV</sequence>
<dbReference type="EMBL" id="VLLG01000005">
    <property type="protein sequence ID" value="TWI84353.1"/>
    <property type="molecule type" value="Genomic_DNA"/>
</dbReference>
<dbReference type="AlphaFoldDB" id="A0A562ST85"/>
<proteinExistence type="predicted"/>
<comment type="caution">
    <text evidence="1">The sequence shown here is derived from an EMBL/GenBank/DDBJ whole genome shotgun (WGS) entry which is preliminary data.</text>
</comment>
<keyword evidence="2" id="KW-1185">Reference proteome</keyword>
<reference evidence="1 2" key="1">
    <citation type="journal article" date="2013" name="Stand. Genomic Sci.">
        <title>Genomic Encyclopedia of Type Strains, Phase I: The one thousand microbial genomes (KMG-I) project.</title>
        <authorList>
            <person name="Kyrpides N.C."/>
            <person name="Woyke T."/>
            <person name="Eisen J.A."/>
            <person name="Garrity G."/>
            <person name="Lilburn T.G."/>
            <person name="Beck B.J."/>
            <person name="Whitman W.B."/>
            <person name="Hugenholtz P."/>
            <person name="Klenk H.P."/>
        </authorList>
    </citation>
    <scope>NUCLEOTIDE SEQUENCE [LARGE SCALE GENOMIC DNA]</scope>
    <source>
        <strain evidence="1 2">DSM 13484</strain>
    </source>
</reference>